<feature type="compositionally biased region" description="Basic residues" evidence="1">
    <location>
        <begin position="48"/>
        <end position="71"/>
    </location>
</feature>
<name>A0A6J4IEE8_9ACTN</name>
<accession>A0A6J4IEE8</accession>
<sequence>EGARARCRRQDRWCGGPGGGGRRSPGHGLRPPRRRLSRPGRGDGHGGRRDRRGLRRGRCRGPGRRHRHHRRQDPVQVEHHARGRRGQGGHRRHAAPRRPQVAGHLQPRRGRQHRQRRRIPADPDEDLPARLDRGQGRHGAGRQGERAGLDHRAPGDPERRPRGRRRTGLRPRDRREGPQDLPSRPGSMVGRATRQQRPCAPRGRRGQQL</sequence>
<evidence type="ECO:0000313" key="2">
    <source>
        <dbReference type="EMBL" id="CAA9250113.1"/>
    </source>
</evidence>
<feature type="compositionally biased region" description="Basic and acidic residues" evidence="1">
    <location>
        <begin position="1"/>
        <end position="12"/>
    </location>
</feature>
<dbReference type="AlphaFoldDB" id="A0A6J4IEE8"/>
<proteinExistence type="predicted"/>
<feature type="non-terminal residue" evidence="2">
    <location>
        <position position="209"/>
    </location>
</feature>
<feature type="compositionally biased region" description="Basic and acidic residues" evidence="1">
    <location>
        <begin position="143"/>
        <end position="160"/>
    </location>
</feature>
<organism evidence="2">
    <name type="scientific">uncultured Mycobacteriales bacterium</name>
    <dbReference type="NCBI Taxonomy" id="581187"/>
    <lineage>
        <taxon>Bacteria</taxon>
        <taxon>Bacillati</taxon>
        <taxon>Actinomycetota</taxon>
        <taxon>Actinomycetes</taxon>
        <taxon>Mycobacteriales</taxon>
        <taxon>environmental samples</taxon>
    </lineage>
</organism>
<feature type="region of interest" description="Disordered" evidence="1">
    <location>
        <begin position="1"/>
        <end position="209"/>
    </location>
</feature>
<feature type="compositionally biased region" description="Basic residues" evidence="1">
    <location>
        <begin position="81"/>
        <end position="96"/>
    </location>
</feature>
<reference evidence="2" key="1">
    <citation type="submission" date="2020-02" db="EMBL/GenBank/DDBJ databases">
        <authorList>
            <person name="Meier V. D."/>
        </authorList>
    </citation>
    <scope>NUCLEOTIDE SEQUENCE</scope>
    <source>
        <strain evidence="2">AVDCRST_MAG41</strain>
    </source>
</reference>
<dbReference type="EMBL" id="CADCTP010000173">
    <property type="protein sequence ID" value="CAA9250113.1"/>
    <property type="molecule type" value="Genomic_DNA"/>
</dbReference>
<feature type="non-terminal residue" evidence="2">
    <location>
        <position position="1"/>
    </location>
</feature>
<evidence type="ECO:0000256" key="1">
    <source>
        <dbReference type="SAM" id="MobiDB-lite"/>
    </source>
</evidence>
<protein>
    <submittedName>
        <fullName evidence="2">Uncharacterized protein</fullName>
    </submittedName>
</protein>
<gene>
    <name evidence="2" type="ORF">AVDCRST_MAG41-2036</name>
</gene>
<feature type="compositionally biased region" description="Basic residues" evidence="1">
    <location>
        <begin position="106"/>
        <end position="118"/>
    </location>
</feature>